<evidence type="ECO:0000313" key="8">
    <source>
        <dbReference type="Proteomes" id="UP000494106"/>
    </source>
</evidence>
<comment type="caution">
    <text evidence="7">The sequence shown here is derived from an EMBL/GenBank/DDBJ whole genome shotgun (WGS) entry which is preliminary data.</text>
</comment>
<feature type="domain" description="Serpin" evidence="6">
    <location>
        <begin position="43"/>
        <end position="400"/>
    </location>
</feature>
<evidence type="ECO:0000256" key="2">
    <source>
        <dbReference type="ARBA" id="ARBA00022690"/>
    </source>
</evidence>
<name>A0A8S1BJI4_ARCPL</name>
<evidence type="ECO:0000256" key="5">
    <source>
        <dbReference type="SAM" id="SignalP"/>
    </source>
</evidence>
<feature type="chain" id="PRO_5035735904" description="Serpin domain-containing protein" evidence="5">
    <location>
        <begin position="19"/>
        <end position="400"/>
    </location>
</feature>
<dbReference type="OrthoDB" id="671595at2759"/>
<dbReference type="InterPro" id="IPR042178">
    <property type="entry name" value="Serpin_sf_1"/>
</dbReference>
<gene>
    <name evidence="7" type="ORF">APLA_LOCUS15880</name>
</gene>
<dbReference type="InterPro" id="IPR023796">
    <property type="entry name" value="Serpin_dom"/>
</dbReference>
<dbReference type="AlphaFoldDB" id="A0A8S1BJI4"/>
<dbReference type="PROSITE" id="PS00284">
    <property type="entry name" value="SERPIN"/>
    <property type="match status" value="1"/>
</dbReference>
<dbReference type="InterPro" id="IPR036186">
    <property type="entry name" value="Serpin_sf"/>
</dbReference>
<evidence type="ECO:0000256" key="3">
    <source>
        <dbReference type="ARBA" id="ARBA00022900"/>
    </source>
</evidence>
<reference evidence="7 8" key="1">
    <citation type="submission" date="2020-04" db="EMBL/GenBank/DDBJ databases">
        <authorList>
            <person name="Wallbank WR R."/>
            <person name="Pardo Diaz C."/>
            <person name="Kozak K."/>
            <person name="Martin S."/>
            <person name="Jiggins C."/>
            <person name="Moest M."/>
            <person name="Warren A I."/>
            <person name="Byers J.R.P. K."/>
            <person name="Montejo-Kovacevich G."/>
            <person name="Yen C E."/>
        </authorList>
    </citation>
    <scope>NUCLEOTIDE SEQUENCE [LARGE SCALE GENOMIC DNA]</scope>
</reference>
<sequence>MDKLLVVTVLSCVCVVMAEHYGFELPPDYQRTSLGDGIDVSTMKVLKATYEASADKNIVSSPLGLMTLLSLYNLGAGSGAKSEITSFLGGTDFQKTFDSYRELNARFSEMNPDYLTVANKISVSKQYTLNEMFAASARAYRSEFDSVDFTKPEEAAAAINKWAAEKTKGHITEPVSKDALTPDVVAALFNVIYFNGHWHVPFKAEETKDKDFHVSRDNVIKKPMMHLLQSLYYTESEQLGAKMLELPYKEKGFRMVVVLPNEVDGLPSVLEKAAEKGLLSDVFKLNPAGRDVDLDMPKFDIRTKIDFNDILPKVGVSKIFREDAPGIVKGVPVKLSKAFQEAFIKVNEEGATAGAFTGLIAVPASSNSRPPPPMKFTVDHPFLYAILYEDKILFAGTYSK</sequence>
<dbReference type="InterPro" id="IPR042185">
    <property type="entry name" value="Serpin_sf_2"/>
</dbReference>
<dbReference type="Proteomes" id="UP000494106">
    <property type="component" value="Unassembled WGS sequence"/>
</dbReference>
<dbReference type="PANTHER" id="PTHR11461">
    <property type="entry name" value="SERINE PROTEASE INHIBITOR, SERPIN"/>
    <property type="match status" value="1"/>
</dbReference>
<dbReference type="PANTHER" id="PTHR11461:SF211">
    <property type="entry name" value="GH10112P-RELATED"/>
    <property type="match status" value="1"/>
</dbReference>
<evidence type="ECO:0000256" key="4">
    <source>
        <dbReference type="RuleBase" id="RU000411"/>
    </source>
</evidence>
<keyword evidence="8" id="KW-1185">Reference proteome</keyword>
<dbReference type="InterPro" id="IPR023795">
    <property type="entry name" value="Serpin_CS"/>
</dbReference>
<accession>A0A8S1BJI4</accession>
<evidence type="ECO:0000256" key="1">
    <source>
        <dbReference type="ARBA" id="ARBA00009500"/>
    </source>
</evidence>
<dbReference type="EMBL" id="CADEBC010000590">
    <property type="protein sequence ID" value="CAB3257300.1"/>
    <property type="molecule type" value="Genomic_DNA"/>
</dbReference>
<organism evidence="7 8">
    <name type="scientific">Arctia plantaginis</name>
    <name type="common">Wood tiger moth</name>
    <name type="synonym">Phalaena plantaginis</name>
    <dbReference type="NCBI Taxonomy" id="874455"/>
    <lineage>
        <taxon>Eukaryota</taxon>
        <taxon>Metazoa</taxon>
        <taxon>Ecdysozoa</taxon>
        <taxon>Arthropoda</taxon>
        <taxon>Hexapoda</taxon>
        <taxon>Insecta</taxon>
        <taxon>Pterygota</taxon>
        <taxon>Neoptera</taxon>
        <taxon>Endopterygota</taxon>
        <taxon>Lepidoptera</taxon>
        <taxon>Glossata</taxon>
        <taxon>Ditrysia</taxon>
        <taxon>Noctuoidea</taxon>
        <taxon>Erebidae</taxon>
        <taxon>Arctiinae</taxon>
        <taxon>Arctia</taxon>
    </lineage>
</organism>
<keyword evidence="5" id="KW-0732">Signal</keyword>
<dbReference type="CDD" id="cd19579">
    <property type="entry name" value="serpin1K-like"/>
    <property type="match status" value="1"/>
</dbReference>
<keyword evidence="2" id="KW-0646">Protease inhibitor</keyword>
<feature type="signal peptide" evidence="5">
    <location>
        <begin position="1"/>
        <end position="18"/>
    </location>
</feature>
<dbReference type="GO" id="GO:0004867">
    <property type="term" value="F:serine-type endopeptidase inhibitor activity"/>
    <property type="evidence" value="ECO:0007669"/>
    <property type="project" value="UniProtKB-KW"/>
</dbReference>
<dbReference type="SUPFAM" id="SSF56574">
    <property type="entry name" value="Serpins"/>
    <property type="match status" value="1"/>
</dbReference>
<dbReference type="GO" id="GO:0005615">
    <property type="term" value="C:extracellular space"/>
    <property type="evidence" value="ECO:0007669"/>
    <property type="project" value="InterPro"/>
</dbReference>
<dbReference type="InterPro" id="IPR000215">
    <property type="entry name" value="Serpin_fam"/>
</dbReference>
<evidence type="ECO:0000259" key="6">
    <source>
        <dbReference type="SMART" id="SM00093"/>
    </source>
</evidence>
<dbReference type="Gene3D" id="2.30.39.10">
    <property type="entry name" value="Alpha-1-antitrypsin, domain 1"/>
    <property type="match status" value="1"/>
</dbReference>
<protein>
    <recommendedName>
        <fullName evidence="6">Serpin domain-containing protein</fullName>
    </recommendedName>
</protein>
<keyword evidence="3" id="KW-0722">Serine protease inhibitor</keyword>
<dbReference type="Pfam" id="PF00079">
    <property type="entry name" value="Serpin"/>
    <property type="match status" value="1"/>
</dbReference>
<evidence type="ECO:0000313" key="7">
    <source>
        <dbReference type="EMBL" id="CAB3257300.1"/>
    </source>
</evidence>
<proteinExistence type="inferred from homology"/>
<dbReference type="Gene3D" id="3.30.497.10">
    <property type="entry name" value="Antithrombin, subunit I, domain 2"/>
    <property type="match status" value="1"/>
</dbReference>
<comment type="similarity">
    <text evidence="1 4">Belongs to the serpin family.</text>
</comment>
<dbReference type="SMART" id="SM00093">
    <property type="entry name" value="SERPIN"/>
    <property type="match status" value="1"/>
</dbReference>